<dbReference type="EMBL" id="QIBX01000003">
    <property type="protein sequence ID" value="RNL40972.1"/>
    <property type="molecule type" value="Genomic_DNA"/>
</dbReference>
<comment type="caution">
    <text evidence="2">The sequence shown here is derived from an EMBL/GenBank/DDBJ whole genome shotgun (WGS) entry which is preliminary data.</text>
</comment>
<gene>
    <name evidence="2" type="ORF">DMP06_02950</name>
</gene>
<feature type="transmembrane region" description="Helical" evidence="1">
    <location>
        <begin position="12"/>
        <end position="31"/>
    </location>
</feature>
<protein>
    <submittedName>
        <fullName evidence="2">Uncharacterized protein</fullName>
    </submittedName>
</protein>
<feature type="transmembrane region" description="Helical" evidence="1">
    <location>
        <begin position="110"/>
        <end position="128"/>
    </location>
</feature>
<dbReference type="Pfam" id="PF18948">
    <property type="entry name" value="DUF5692"/>
    <property type="match status" value="1"/>
</dbReference>
<feature type="transmembrane region" description="Helical" evidence="1">
    <location>
        <begin position="157"/>
        <end position="178"/>
    </location>
</feature>
<feature type="transmembrane region" description="Helical" evidence="1">
    <location>
        <begin position="276"/>
        <end position="295"/>
    </location>
</feature>
<feature type="transmembrane region" description="Helical" evidence="1">
    <location>
        <begin position="79"/>
        <end position="98"/>
    </location>
</feature>
<keyword evidence="1" id="KW-0812">Transmembrane</keyword>
<feature type="transmembrane region" description="Helical" evidence="1">
    <location>
        <begin position="185"/>
        <end position="201"/>
    </location>
</feature>
<reference evidence="3" key="1">
    <citation type="submission" date="2018-05" db="EMBL/GenBank/DDBJ databases">
        <title>Genome Sequencing of selected type strains of the family Eggerthellaceae.</title>
        <authorList>
            <person name="Danylec N."/>
            <person name="Stoll D.A."/>
            <person name="Doetsch A."/>
            <person name="Huch M."/>
        </authorList>
    </citation>
    <scope>NUCLEOTIDE SEQUENCE [LARGE SCALE GENOMIC DNA]</scope>
    <source>
        <strain evidence="3">DSM 24851</strain>
    </source>
</reference>
<keyword evidence="3" id="KW-1185">Reference proteome</keyword>
<dbReference type="OrthoDB" id="7054801at2"/>
<name>A0A3N0B1H3_9ACTN</name>
<accession>A0A3N0B1H3</accession>
<keyword evidence="1" id="KW-1133">Transmembrane helix</keyword>
<feature type="transmembrane region" description="Helical" evidence="1">
    <location>
        <begin position="213"/>
        <end position="232"/>
    </location>
</feature>
<keyword evidence="1" id="KW-0472">Membrane</keyword>
<dbReference type="RefSeq" id="WP_123208256.1">
    <property type="nucleotide sequence ID" value="NZ_JBHTHO010000001.1"/>
</dbReference>
<feature type="transmembrane region" description="Helical" evidence="1">
    <location>
        <begin position="244"/>
        <end position="264"/>
    </location>
</feature>
<organism evidence="2 3">
    <name type="scientific">Slackia equolifaciens</name>
    <dbReference type="NCBI Taxonomy" id="498718"/>
    <lineage>
        <taxon>Bacteria</taxon>
        <taxon>Bacillati</taxon>
        <taxon>Actinomycetota</taxon>
        <taxon>Coriobacteriia</taxon>
        <taxon>Eggerthellales</taxon>
        <taxon>Eggerthellaceae</taxon>
        <taxon>Slackia</taxon>
    </lineage>
</organism>
<evidence type="ECO:0000313" key="2">
    <source>
        <dbReference type="EMBL" id="RNL40972.1"/>
    </source>
</evidence>
<dbReference type="InterPro" id="IPR043747">
    <property type="entry name" value="DUF5692"/>
</dbReference>
<evidence type="ECO:0000313" key="3">
    <source>
        <dbReference type="Proteomes" id="UP000269591"/>
    </source>
</evidence>
<dbReference type="AlphaFoldDB" id="A0A3N0B1H3"/>
<proteinExistence type="predicted"/>
<sequence>MLFDVYGDNALYQWLGWVIVFVALILFNEVARRSKAGGIACFLVIPGILTVYFISIYASAAMGAEWALNNPTYLYMNSWFHYAKLYAATAGCIGFLILKYHWGRLGKAEWFKCFPFVIVAINILIAVVSDFESAVRAFGTTWVSSEGVTLHGGWHNVFNGIAGILNIFVMTGWFGIYVSKKKQDMLWPDMTWVFIISYDIWNFCYTYNCLPTHSWYCGLALLLAPTVANALWNKGGWIQDRAYTLSLWCMFCQVFPMFADSSVFAVQSVNNPDVNLAISVLALGANIAALGYVAYRAKKLGVNPYTHEVFVGTRDYEAAMARREDAEQLAA</sequence>
<feature type="transmembrane region" description="Helical" evidence="1">
    <location>
        <begin position="38"/>
        <end position="59"/>
    </location>
</feature>
<dbReference type="Proteomes" id="UP000269591">
    <property type="component" value="Unassembled WGS sequence"/>
</dbReference>
<evidence type="ECO:0000256" key="1">
    <source>
        <dbReference type="SAM" id="Phobius"/>
    </source>
</evidence>